<dbReference type="Gene3D" id="3.90.1170.40">
    <property type="entry name" value="Molybdopterin biosynthesis MoaE subunit"/>
    <property type="match status" value="1"/>
</dbReference>
<evidence type="ECO:0000256" key="11">
    <source>
        <dbReference type="ARBA" id="ARBA00032474"/>
    </source>
</evidence>
<proteinExistence type="inferred from homology"/>
<reference evidence="13 14" key="1">
    <citation type="submission" date="2017-02" db="EMBL/GenBank/DDBJ databases">
        <authorList>
            <person name="Peterson S.W."/>
        </authorList>
    </citation>
    <scope>NUCLEOTIDE SEQUENCE [LARGE SCALE GENOMIC DNA]</scope>
    <source>
        <strain evidence="13 14">USBA 369</strain>
    </source>
</reference>
<evidence type="ECO:0000256" key="9">
    <source>
        <dbReference type="ARBA" id="ARBA00030407"/>
    </source>
</evidence>
<dbReference type="EMBL" id="FUXL01000002">
    <property type="protein sequence ID" value="SJZ74240.1"/>
    <property type="molecule type" value="Genomic_DNA"/>
</dbReference>
<dbReference type="AlphaFoldDB" id="A0A1T4N4E7"/>
<evidence type="ECO:0000256" key="5">
    <source>
        <dbReference type="ARBA" id="ARBA00023150"/>
    </source>
</evidence>
<protein>
    <recommendedName>
        <fullName evidence="4">Molybdopterin synthase catalytic subunit</fullName>
        <ecNumber evidence="3">2.8.1.12</ecNumber>
    </recommendedName>
    <alternativeName>
        <fullName evidence="10">MPT synthase subunit 2</fullName>
    </alternativeName>
    <alternativeName>
        <fullName evidence="8">Molybdenum cofactor biosynthesis protein E</fullName>
    </alternativeName>
    <alternativeName>
        <fullName evidence="9">Molybdopterin-converting factor large subunit</fullName>
    </alternativeName>
    <alternativeName>
        <fullName evidence="11">Molybdopterin-converting factor subunit 2</fullName>
    </alternativeName>
</protein>
<evidence type="ECO:0000256" key="7">
    <source>
        <dbReference type="ARBA" id="ARBA00026066"/>
    </source>
</evidence>
<comment type="subunit">
    <text evidence="7">Heterotetramer of 2 MoaD subunits and 2 MoaE subunits. Also stable as homodimer. The enzyme changes between these two forms during catalysis.</text>
</comment>
<comment type="similarity">
    <text evidence="2">Belongs to the MoaE family.</text>
</comment>
<name>A0A1T4N4E7_9HYPH</name>
<accession>A0A1T4N4E7</accession>
<keyword evidence="14" id="KW-1185">Reference proteome</keyword>
<evidence type="ECO:0000256" key="10">
    <source>
        <dbReference type="ARBA" id="ARBA00030781"/>
    </source>
</evidence>
<organism evidence="13 14">
    <name type="scientific">Consotaella salsifontis</name>
    <dbReference type="NCBI Taxonomy" id="1365950"/>
    <lineage>
        <taxon>Bacteria</taxon>
        <taxon>Pseudomonadati</taxon>
        <taxon>Pseudomonadota</taxon>
        <taxon>Alphaproteobacteria</taxon>
        <taxon>Hyphomicrobiales</taxon>
        <taxon>Aurantimonadaceae</taxon>
        <taxon>Consotaella</taxon>
    </lineage>
</organism>
<evidence type="ECO:0000313" key="13">
    <source>
        <dbReference type="EMBL" id="SJZ74240.1"/>
    </source>
</evidence>
<dbReference type="GO" id="GO:0030366">
    <property type="term" value="F:molybdopterin synthase activity"/>
    <property type="evidence" value="ECO:0007669"/>
    <property type="project" value="UniProtKB-EC"/>
</dbReference>
<dbReference type="GO" id="GO:0006777">
    <property type="term" value="P:Mo-molybdopterin cofactor biosynthetic process"/>
    <property type="evidence" value="ECO:0007669"/>
    <property type="project" value="UniProtKB-KW"/>
</dbReference>
<dbReference type="InterPro" id="IPR003448">
    <property type="entry name" value="Mopterin_biosynth_MoaE"/>
</dbReference>
<dbReference type="CDD" id="cd00756">
    <property type="entry name" value="MoaE"/>
    <property type="match status" value="1"/>
</dbReference>
<evidence type="ECO:0000313" key="14">
    <source>
        <dbReference type="Proteomes" id="UP000190135"/>
    </source>
</evidence>
<evidence type="ECO:0000256" key="6">
    <source>
        <dbReference type="ARBA" id="ARBA00025448"/>
    </source>
</evidence>
<comment type="catalytic activity">
    <reaction evidence="12">
        <text>2 [molybdopterin-synthase sulfur-carrier protein]-C-terminal-Gly-aminoethanethioate + cyclic pyranopterin phosphate + H2O = molybdopterin + 2 [molybdopterin-synthase sulfur-carrier protein]-C-terminal Gly-Gly + 2 H(+)</text>
        <dbReference type="Rhea" id="RHEA:26333"/>
        <dbReference type="Rhea" id="RHEA-COMP:12202"/>
        <dbReference type="Rhea" id="RHEA-COMP:19907"/>
        <dbReference type="ChEBI" id="CHEBI:15377"/>
        <dbReference type="ChEBI" id="CHEBI:15378"/>
        <dbReference type="ChEBI" id="CHEBI:58698"/>
        <dbReference type="ChEBI" id="CHEBI:59648"/>
        <dbReference type="ChEBI" id="CHEBI:90778"/>
        <dbReference type="ChEBI" id="CHEBI:232372"/>
        <dbReference type="EC" id="2.8.1.12"/>
    </reaction>
</comment>
<dbReference type="InterPro" id="IPR036563">
    <property type="entry name" value="MoaE_sf"/>
</dbReference>
<dbReference type="STRING" id="1365950.SAMN05428963_102416"/>
<dbReference type="SUPFAM" id="SSF54690">
    <property type="entry name" value="Molybdopterin synthase subunit MoaE"/>
    <property type="match status" value="1"/>
</dbReference>
<sequence>MSIEPSVSVQSGRIDIAAVTAELALSGDVGGVVTFAGYCRSEDGKLAALELEHYPGMAEKEIGRIAKQAAERWPLLAAKVIHRYGKIAPGEEIVLVACASAHRAAAFEAAEFLMDFLKSRAPFWKREHLIDGTVGGWVEAKHEDDTALERWR</sequence>
<dbReference type="Proteomes" id="UP000190135">
    <property type="component" value="Unassembled WGS sequence"/>
</dbReference>
<evidence type="ECO:0000256" key="1">
    <source>
        <dbReference type="ARBA" id="ARBA00005046"/>
    </source>
</evidence>
<evidence type="ECO:0000256" key="12">
    <source>
        <dbReference type="ARBA" id="ARBA00049878"/>
    </source>
</evidence>
<comment type="function">
    <text evidence="6">Converts molybdopterin precursor Z into molybdopterin. This requires the incorporation of two sulfur atoms into precursor Z to generate a dithiolene group. The sulfur is provided by MoaD.</text>
</comment>
<evidence type="ECO:0000256" key="2">
    <source>
        <dbReference type="ARBA" id="ARBA00005426"/>
    </source>
</evidence>
<keyword evidence="5" id="KW-0501">Molybdenum cofactor biosynthesis</keyword>
<evidence type="ECO:0000256" key="3">
    <source>
        <dbReference type="ARBA" id="ARBA00011950"/>
    </source>
</evidence>
<dbReference type="Pfam" id="PF02391">
    <property type="entry name" value="MoaE"/>
    <property type="match status" value="1"/>
</dbReference>
<evidence type="ECO:0000256" key="8">
    <source>
        <dbReference type="ARBA" id="ARBA00029745"/>
    </source>
</evidence>
<gene>
    <name evidence="13" type="ORF">SAMN05428963_102416</name>
</gene>
<dbReference type="UniPathway" id="UPA00344"/>
<dbReference type="EC" id="2.8.1.12" evidence="3"/>
<evidence type="ECO:0000256" key="4">
    <source>
        <dbReference type="ARBA" id="ARBA00013858"/>
    </source>
</evidence>
<comment type="pathway">
    <text evidence="1">Cofactor biosynthesis; molybdopterin biosynthesis.</text>
</comment>
<dbReference type="PANTHER" id="PTHR23404">
    <property type="entry name" value="MOLYBDOPTERIN SYNTHASE RELATED"/>
    <property type="match status" value="1"/>
</dbReference>